<dbReference type="Proteomes" id="UP000009170">
    <property type="component" value="Unassembled WGS sequence"/>
</dbReference>
<dbReference type="InterPro" id="IPR001810">
    <property type="entry name" value="F-box_dom"/>
</dbReference>
<dbReference type="EMBL" id="CAID01000003">
    <property type="protein sequence ID" value="CEF97126.1"/>
    <property type="molecule type" value="Genomic_DNA"/>
</dbReference>
<keyword evidence="4" id="KW-1185">Reference proteome</keyword>
<feature type="domain" description="F-box" evidence="2">
    <location>
        <begin position="290"/>
        <end position="336"/>
    </location>
</feature>
<name>A0A090LYW9_OSTTA</name>
<dbReference type="PANTHER" id="PTHR47602">
    <property type="entry name" value="F-BOX PROTEIN SKIP22"/>
    <property type="match status" value="1"/>
</dbReference>
<reference evidence="3 4" key="2">
    <citation type="journal article" date="2014" name="BMC Genomics">
        <title>An improved genome of the model marine alga Ostreococcus tauri unfolds by assessing Illumina de novo assemblies.</title>
        <authorList>
            <person name="Blanc-Mathieu R."/>
            <person name="Verhelst B."/>
            <person name="Derelle E."/>
            <person name="Rombauts S."/>
            <person name="Bouget F.Y."/>
            <person name="Carre I."/>
            <person name="Chateau A."/>
            <person name="Eyre-Walker A."/>
            <person name="Grimsley N."/>
            <person name="Moreau H."/>
            <person name="Piegu B."/>
            <person name="Rivals E."/>
            <person name="Schackwitz W."/>
            <person name="Van de Peer Y."/>
            <person name="Piganeau G."/>
        </authorList>
    </citation>
    <scope>NUCLEOTIDE SEQUENCE [LARGE SCALE GENOMIC DNA]</scope>
    <source>
        <strain evidence="4">OTTH 0595 / CCAP 157/2 / RCC745</strain>
    </source>
</reference>
<accession>A0A090LYW9</accession>
<dbReference type="Pfam" id="PF12937">
    <property type="entry name" value="F-box-like"/>
    <property type="match status" value="1"/>
</dbReference>
<dbReference type="RefSeq" id="XP_022838501.1">
    <property type="nucleotide sequence ID" value="XM_022984773.1"/>
</dbReference>
<feature type="compositionally biased region" description="Basic and acidic residues" evidence="1">
    <location>
        <begin position="493"/>
        <end position="502"/>
    </location>
</feature>
<comment type="caution">
    <text evidence="3">The sequence shown here is derived from an EMBL/GenBank/DDBJ whole genome shotgun (WGS) entry which is preliminary data.</text>
</comment>
<feature type="compositionally biased region" description="Pro residues" evidence="1">
    <location>
        <begin position="454"/>
        <end position="463"/>
    </location>
</feature>
<dbReference type="InterPro" id="IPR036047">
    <property type="entry name" value="F-box-like_dom_sf"/>
</dbReference>
<evidence type="ECO:0000313" key="4">
    <source>
        <dbReference type="Proteomes" id="UP000009170"/>
    </source>
</evidence>
<sequence>MRVRVRSIDRARALGTERIEVPDACTLGELREALRTLVERDLRARVDSERASESDRIVDVDARNVRVSLNGSGDLGEGDPSRENASVRSLGVRDGDLVRFGVDDAGREGRAGGDRATTTTANAVTNRTVTTVNSEADVTMSDGEGEMPRKMRAVMEEWRGPLEAEELAFLAAHALMLDMGAKTIGDVALRDGLARCGCYSARYGITGPNGMDTIACTMRAQPVDGQLSLFGALETDGGPGYATLIRAIDYVNGGNLTPESCRSLWQKVKEGMANKVFDDARAHFAGVLTPGTLMSLPKDVKRKIAEKMNAYSLAYSACTCRELREVCSDEELWTNLLQEDFGIDQMTDVQQGGITSRSLYNQHAIRRSAEREARLRMESFHPMPGRLPRHGLEPDPERDIYPGHLPGHVPGIIGGDYDMWPGGLNPNPTPRPIPGFGRGGLGGPGRPRGGWPGGGPPFPPQPGGLPYNPDPDADLRNPPGRGFPGPPNPGWDGRPRPPPDFF</sequence>
<dbReference type="InParanoid" id="A0A090LYW9"/>
<organism evidence="3 4">
    <name type="scientific">Ostreococcus tauri</name>
    <name type="common">Marine green alga</name>
    <dbReference type="NCBI Taxonomy" id="70448"/>
    <lineage>
        <taxon>Eukaryota</taxon>
        <taxon>Viridiplantae</taxon>
        <taxon>Chlorophyta</taxon>
        <taxon>Mamiellophyceae</taxon>
        <taxon>Mamiellales</taxon>
        <taxon>Bathycoccaceae</taxon>
        <taxon>Ostreococcus</taxon>
    </lineage>
</organism>
<dbReference type="OrthoDB" id="541282at2759"/>
<dbReference type="PANTHER" id="PTHR47602:SF2">
    <property type="entry name" value="F-BOX PROTEIN SKIP22"/>
    <property type="match status" value="1"/>
</dbReference>
<protein>
    <submittedName>
        <fullName evidence="3">F-box domain</fullName>
    </submittedName>
</protein>
<dbReference type="SUPFAM" id="SSF81383">
    <property type="entry name" value="F-box domain"/>
    <property type="match status" value="1"/>
</dbReference>
<gene>
    <name evidence="3" type="ORF">OT_ostta03g02700</name>
</gene>
<evidence type="ECO:0000256" key="1">
    <source>
        <dbReference type="SAM" id="MobiDB-lite"/>
    </source>
</evidence>
<dbReference type="KEGG" id="ota:OT_ostta03g02700"/>
<dbReference type="PROSITE" id="PS50181">
    <property type="entry name" value="FBOX"/>
    <property type="match status" value="1"/>
</dbReference>
<feature type="compositionally biased region" description="Gly residues" evidence="1">
    <location>
        <begin position="436"/>
        <end position="453"/>
    </location>
</feature>
<proteinExistence type="predicted"/>
<feature type="region of interest" description="Disordered" evidence="1">
    <location>
        <begin position="423"/>
        <end position="502"/>
    </location>
</feature>
<dbReference type="AlphaFoldDB" id="A0A090LYW9"/>
<evidence type="ECO:0000313" key="3">
    <source>
        <dbReference type="EMBL" id="CEF97126.1"/>
    </source>
</evidence>
<evidence type="ECO:0000259" key="2">
    <source>
        <dbReference type="PROSITE" id="PS50181"/>
    </source>
</evidence>
<dbReference type="FunCoup" id="A0A090LYW9">
    <property type="interactions" value="1007"/>
</dbReference>
<reference evidence="4" key="1">
    <citation type="journal article" date="2006" name="Proc. Natl. Acad. Sci. U.S.A.">
        <title>Genome analysis of the smallest free-living eukaryote Ostreococcus tauri unveils many unique features.</title>
        <authorList>
            <person name="Derelle E."/>
            <person name="Ferraz C."/>
            <person name="Rombauts S."/>
            <person name="Rouze P."/>
            <person name="Worden A.Z."/>
            <person name="Robbens S."/>
            <person name="Partensky F."/>
            <person name="Degroeve S."/>
            <person name="Echeynie S."/>
            <person name="Cooke R."/>
            <person name="Saeys Y."/>
            <person name="Wuyts J."/>
            <person name="Jabbari K."/>
            <person name="Bowler C."/>
            <person name="Panaud O."/>
            <person name="Piegu B."/>
            <person name="Ball S.G."/>
            <person name="Ral J.-P."/>
            <person name="Bouget F.-Y."/>
            <person name="Piganeau G."/>
            <person name="De Baets B."/>
            <person name="Picard A."/>
            <person name="Delseny M."/>
            <person name="Demaille J."/>
            <person name="Van de Peer Y."/>
            <person name="Moreau H."/>
        </authorList>
    </citation>
    <scope>NUCLEOTIDE SEQUENCE [LARGE SCALE GENOMIC DNA]</scope>
    <source>
        <strain evidence="4">OTTH 0595 / CCAP 157/2 / RCC745</strain>
    </source>
</reference>
<dbReference type="Gene3D" id="1.20.1280.50">
    <property type="match status" value="1"/>
</dbReference>
<dbReference type="GeneID" id="9833818"/>